<evidence type="ECO:0000256" key="13">
    <source>
        <dbReference type="ARBA" id="ARBA00024531"/>
    </source>
</evidence>
<keyword evidence="10" id="KW-1133">Transmembrane helix</keyword>
<keyword evidence="11" id="KW-0443">Lipid metabolism</keyword>
<evidence type="ECO:0000256" key="15">
    <source>
        <dbReference type="SAM" id="MobiDB-lite"/>
    </source>
</evidence>
<evidence type="ECO:0000313" key="18">
    <source>
        <dbReference type="Proteomes" id="UP000000542"/>
    </source>
</evidence>
<dbReference type="InterPro" id="IPR029058">
    <property type="entry name" value="AB_hydrolase_fold"/>
</dbReference>
<dbReference type="VEuPathDB" id="TriTrypDB:LMJLV39_270028600"/>
<dbReference type="AlphaFoldDB" id="E9ADJ1"/>
<dbReference type="GO" id="GO:0016042">
    <property type="term" value="P:lipid catabolic process"/>
    <property type="evidence" value="ECO:0000318"/>
    <property type="project" value="GO_Central"/>
</dbReference>
<evidence type="ECO:0000256" key="6">
    <source>
        <dbReference type="ARBA" id="ARBA00022723"/>
    </source>
</evidence>
<evidence type="ECO:0000256" key="8">
    <source>
        <dbReference type="ARBA" id="ARBA00022837"/>
    </source>
</evidence>
<evidence type="ECO:0000256" key="4">
    <source>
        <dbReference type="ARBA" id="ARBA00022553"/>
    </source>
</evidence>
<dbReference type="eggNOG" id="ENOG502SI9X">
    <property type="taxonomic scope" value="Eukaryota"/>
</dbReference>
<evidence type="ECO:0000256" key="9">
    <source>
        <dbReference type="ARBA" id="ARBA00022963"/>
    </source>
</evidence>
<keyword evidence="8" id="KW-0106">Calcium</keyword>
<feature type="domain" description="Fungal lipase-type" evidence="16">
    <location>
        <begin position="447"/>
        <end position="560"/>
    </location>
</feature>
<evidence type="ECO:0000256" key="5">
    <source>
        <dbReference type="ARBA" id="ARBA00022692"/>
    </source>
</evidence>
<dbReference type="EMBL" id="FR796423">
    <property type="protein sequence ID" value="CBZ12281.1"/>
    <property type="molecule type" value="Genomic_DNA"/>
</dbReference>
<keyword evidence="6" id="KW-0479">Metal-binding</keyword>
<dbReference type="ESTHER" id="leima-q4fya7">
    <property type="family name" value="Lipase_3"/>
</dbReference>
<keyword evidence="7" id="KW-0378">Hydrolase</keyword>
<comment type="cofactor">
    <cofactor evidence="1">
        <name>Ca(2+)</name>
        <dbReference type="ChEBI" id="CHEBI:29108"/>
    </cofactor>
</comment>
<dbReference type="OMA" id="PVMHELF"/>
<evidence type="ECO:0000256" key="10">
    <source>
        <dbReference type="ARBA" id="ARBA00022989"/>
    </source>
</evidence>
<dbReference type="RefSeq" id="XP_003722020.1">
    <property type="nucleotide sequence ID" value="XM_003721972.1"/>
</dbReference>
<dbReference type="InterPro" id="IPR002921">
    <property type="entry name" value="Fungal_lipase-type"/>
</dbReference>
<feature type="compositionally biased region" description="Polar residues" evidence="15">
    <location>
        <begin position="677"/>
        <end position="688"/>
    </location>
</feature>
<accession>E9ADJ1</accession>
<dbReference type="Proteomes" id="UP000000542">
    <property type="component" value="Chromosome 27"/>
</dbReference>
<evidence type="ECO:0000256" key="14">
    <source>
        <dbReference type="ARBA" id="ARBA00026104"/>
    </source>
</evidence>
<evidence type="ECO:0000256" key="3">
    <source>
        <dbReference type="ARBA" id="ARBA00022475"/>
    </source>
</evidence>
<feature type="region of interest" description="Disordered" evidence="15">
    <location>
        <begin position="396"/>
        <end position="423"/>
    </location>
</feature>
<evidence type="ECO:0000256" key="11">
    <source>
        <dbReference type="ARBA" id="ARBA00023098"/>
    </source>
</evidence>
<keyword evidence="3" id="KW-1003">Cell membrane</keyword>
<evidence type="ECO:0000259" key="16">
    <source>
        <dbReference type="Pfam" id="PF01764"/>
    </source>
</evidence>
<dbReference type="InParanoid" id="E9ADJ1"/>
<comment type="subcellular location">
    <subcellularLocation>
        <location evidence="2">Cell membrane</location>
        <topology evidence="2">Multi-pass membrane protein</topology>
    </subcellularLocation>
</comment>
<keyword evidence="5" id="KW-0812">Transmembrane</keyword>
<dbReference type="GeneID" id="12982803"/>
<gene>
    <name evidence="17" type="ORF">LMJF_27_2110</name>
</gene>
<feature type="compositionally biased region" description="Basic and acidic residues" evidence="15">
    <location>
        <begin position="689"/>
        <end position="702"/>
    </location>
</feature>
<dbReference type="EC" id="3.1.1.116" evidence="14"/>
<keyword evidence="18" id="KW-1185">Reference proteome</keyword>
<dbReference type="Gene3D" id="3.40.50.1820">
    <property type="entry name" value="alpha/beta hydrolase"/>
    <property type="match status" value="1"/>
</dbReference>
<evidence type="ECO:0000256" key="12">
    <source>
        <dbReference type="ARBA" id="ARBA00023136"/>
    </source>
</evidence>
<dbReference type="CDD" id="cd00519">
    <property type="entry name" value="Lipase_3"/>
    <property type="match status" value="1"/>
</dbReference>
<dbReference type="GO" id="GO:0005886">
    <property type="term" value="C:plasma membrane"/>
    <property type="evidence" value="ECO:0007669"/>
    <property type="project" value="UniProtKB-SubCell"/>
</dbReference>
<comment type="catalytic activity">
    <reaction evidence="13">
        <text>a 1,2-diacyl-sn-glycerol + H2O = a 2-acylglycerol + a fatty acid + H(+)</text>
        <dbReference type="Rhea" id="RHEA:33275"/>
        <dbReference type="ChEBI" id="CHEBI:15377"/>
        <dbReference type="ChEBI" id="CHEBI:15378"/>
        <dbReference type="ChEBI" id="CHEBI:17389"/>
        <dbReference type="ChEBI" id="CHEBI:17815"/>
        <dbReference type="ChEBI" id="CHEBI:28868"/>
        <dbReference type="EC" id="3.1.1.116"/>
    </reaction>
    <physiologicalReaction direction="left-to-right" evidence="13">
        <dbReference type="Rhea" id="RHEA:33276"/>
    </physiologicalReaction>
</comment>
<evidence type="ECO:0000256" key="7">
    <source>
        <dbReference type="ARBA" id="ARBA00022801"/>
    </source>
</evidence>
<keyword evidence="12" id="KW-0472">Membrane</keyword>
<keyword evidence="4" id="KW-0597">Phosphoprotein</keyword>
<dbReference type="VEuPathDB" id="TriTrypDB:LMJSD75_270028500"/>
<dbReference type="PANTHER" id="PTHR45792">
    <property type="entry name" value="DIACYLGLYCEROL LIPASE HOMOLOG-RELATED"/>
    <property type="match status" value="1"/>
</dbReference>
<feature type="region of interest" description="Disordered" evidence="15">
    <location>
        <begin position="677"/>
        <end position="702"/>
    </location>
</feature>
<dbReference type="KEGG" id="lma:LMJF_27_2110"/>
<reference evidence="17 18" key="1">
    <citation type="journal article" date="2005" name="Science">
        <title>The genome of the kinetoplastid parasite, Leishmania major.</title>
        <authorList>
            <person name="Ivens A.C."/>
            <person name="Peacock C.S."/>
            <person name="Worthey E.A."/>
            <person name="Murphy L."/>
            <person name="Aggarwal G."/>
            <person name="Berriman M."/>
            <person name="Sisk E."/>
            <person name="Rajandream M.A."/>
            <person name="Adlem E."/>
            <person name="Aert R."/>
            <person name="Anupama A."/>
            <person name="Apostolou Z."/>
            <person name="Attipoe P."/>
            <person name="Bason N."/>
            <person name="Bauser C."/>
            <person name="Beck A."/>
            <person name="Beverley S.M."/>
            <person name="Bianchettin G."/>
            <person name="Borzym K."/>
            <person name="Bothe G."/>
            <person name="Bruschi C.V."/>
            <person name="Collins M."/>
            <person name="Cadag E."/>
            <person name="Ciarloni L."/>
            <person name="Clayton C."/>
            <person name="Coulson R.M."/>
            <person name="Cronin A."/>
            <person name="Cruz A.K."/>
            <person name="Davies R.M."/>
            <person name="De Gaudenzi J."/>
            <person name="Dobson D.E."/>
            <person name="Duesterhoeft A."/>
            <person name="Fazelina G."/>
            <person name="Fosker N."/>
            <person name="Frasch A.C."/>
            <person name="Fraser A."/>
            <person name="Fuchs M."/>
            <person name="Gabel C."/>
            <person name="Goble A."/>
            <person name="Goffeau A."/>
            <person name="Harris D."/>
            <person name="Hertz-Fowler C."/>
            <person name="Hilbert H."/>
            <person name="Horn D."/>
            <person name="Huang Y."/>
            <person name="Klages S."/>
            <person name="Knights A."/>
            <person name="Kube M."/>
            <person name="Larke N."/>
            <person name="Litvin L."/>
            <person name="Lord A."/>
            <person name="Louie T."/>
            <person name="Marra M."/>
            <person name="Masuy D."/>
            <person name="Matthews K."/>
            <person name="Michaeli S."/>
            <person name="Mottram J.C."/>
            <person name="Muller-Auer S."/>
            <person name="Munden H."/>
            <person name="Nelson S."/>
            <person name="Norbertczak H."/>
            <person name="Oliver K."/>
            <person name="O'neil S."/>
            <person name="Pentony M."/>
            <person name="Pohl T.M."/>
            <person name="Price C."/>
            <person name="Purnelle B."/>
            <person name="Quail M.A."/>
            <person name="Rabbinowitsch E."/>
            <person name="Reinhardt R."/>
            <person name="Rieger M."/>
            <person name="Rinta J."/>
            <person name="Robben J."/>
            <person name="Robertson L."/>
            <person name="Ruiz J.C."/>
            <person name="Rutter S."/>
            <person name="Saunders D."/>
            <person name="Schafer M."/>
            <person name="Schein J."/>
            <person name="Schwartz D.C."/>
            <person name="Seeger K."/>
            <person name="Seyler A."/>
            <person name="Sharp S."/>
            <person name="Shin H."/>
            <person name="Sivam D."/>
            <person name="Squares R."/>
            <person name="Squares S."/>
            <person name="Tosato V."/>
            <person name="Vogt C."/>
            <person name="Volckaert G."/>
            <person name="Wambutt R."/>
            <person name="Warren T."/>
            <person name="Wedler H."/>
            <person name="Woodward J."/>
            <person name="Zhou S."/>
            <person name="Zimmermann W."/>
            <person name="Smith D.F."/>
            <person name="Blackwell J.M."/>
            <person name="Stuart K.D."/>
            <person name="Barrell B."/>
            <person name="Myler P.J."/>
        </authorList>
    </citation>
    <scope>NUCLEOTIDE SEQUENCE [LARGE SCALE GENOMIC DNA]</scope>
    <source>
        <strain evidence="18">MHOM/IL/81/Friedlin</strain>
    </source>
</reference>
<dbReference type="VEuPathDB" id="TriTrypDB:LmjF.27.2110"/>
<dbReference type="InterPro" id="IPR052214">
    <property type="entry name" value="DAG_Lipase-Related"/>
</dbReference>
<evidence type="ECO:0000313" key="17">
    <source>
        <dbReference type="EMBL" id="CBZ12281.1"/>
    </source>
</evidence>
<dbReference type="PANTHER" id="PTHR45792:SF8">
    <property type="entry name" value="DIACYLGLYCEROL LIPASE-ALPHA"/>
    <property type="match status" value="1"/>
</dbReference>
<dbReference type="GO" id="GO:0016298">
    <property type="term" value="F:lipase activity"/>
    <property type="evidence" value="ECO:0000318"/>
    <property type="project" value="GO_Central"/>
</dbReference>
<proteinExistence type="predicted"/>
<evidence type="ECO:0000256" key="2">
    <source>
        <dbReference type="ARBA" id="ARBA00004651"/>
    </source>
</evidence>
<dbReference type="GO" id="GO:0046872">
    <property type="term" value="F:metal ion binding"/>
    <property type="evidence" value="ECO:0007669"/>
    <property type="project" value="UniProtKB-KW"/>
</dbReference>
<dbReference type="SUPFAM" id="SSF53474">
    <property type="entry name" value="alpha/beta-Hydrolases"/>
    <property type="match status" value="1"/>
</dbReference>
<name>E9ADJ1_LEIMA</name>
<evidence type="ECO:0000256" key="1">
    <source>
        <dbReference type="ARBA" id="ARBA00001913"/>
    </source>
</evidence>
<dbReference type="HOGENOM" id="CLU_362274_0_0_1"/>
<dbReference type="Pfam" id="PF01764">
    <property type="entry name" value="Lipase_3"/>
    <property type="match status" value="1"/>
</dbReference>
<dbReference type="VEuPathDB" id="TriTrypDB:LMJFC_270031200"/>
<reference evidence="17 18" key="2">
    <citation type="journal article" date="2011" name="Genome Res.">
        <title>Chromosome and gene copy number variation allow major structural change between species and strains of Leishmania.</title>
        <authorList>
            <person name="Rogers M.B."/>
            <person name="Hilley J.D."/>
            <person name="Dickens N.J."/>
            <person name="Wilkes J."/>
            <person name="Bates P.A."/>
            <person name="Depledge D.P."/>
            <person name="Harris D."/>
            <person name="Her Y."/>
            <person name="Herzyk P."/>
            <person name="Imamura H."/>
            <person name="Otto T.D."/>
            <person name="Sanders M."/>
            <person name="Seeger K."/>
            <person name="Dujardin J.C."/>
            <person name="Berriman M."/>
            <person name="Smith D.F."/>
            <person name="Hertz-Fowler C."/>
            <person name="Mottram J.C."/>
        </authorList>
    </citation>
    <scope>NUCLEOTIDE SEQUENCE [LARGE SCALE GENOMIC DNA]</scope>
    <source>
        <strain evidence="18">MHOM/IL/81/Friedlin</strain>
    </source>
</reference>
<organism evidence="17 18">
    <name type="scientific">Leishmania major</name>
    <dbReference type="NCBI Taxonomy" id="5664"/>
    <lineage>
        <taxon>Eukaryota</taxon>
        <taxon>Discoba</taxon>
        <taxon>Euglenozoa</taxon>
        <taxon>Kinetoplastea</taxon>
        <taxon>Metakinetoplastina</taxon>
        <taxon>Trypanosomatida</taxon>
        <taxon>Trypanosomatidae</taxon>
        <taxon>Leishmaniinae</taxon>
        <taxon>Leishmania</taxon>
    </lineage>
</organism>
<protein>
    <recommendedName>
        <fullName evidence="14">sn-1-specific diacylglycerol lipase</fullName>
        <ecNumber evidence="14">3.1.1.116</ecNumber>
    </recommendedName>
</protein>
<sequence length="772" mass="82399">MRLVHECEVLAPVAHPMPSTLPTSALSSSSTSAPTTSAAVETGTASSSIVSGPFSWDSAKAMLVSYLDPDDSANNLRDANAKAVLRGVYALLDTVIARYPTLTPLTLLKRYSTMQDLSNAHQALYAACAASLDDTALLRSISWDEVRLHWKAQTGVTATTCTTPAFAALRPLRVDKSVLDNLKTSVKGAGGKGFFSSPFLRKGAATPMTAQRAASGDNDDVASSTWPLAHYPVQLLLWQAMRYATAVYGEVYRRGSLSSTFSVALLFTIKRSGAEVSKQENDSAVTSLLELPPSALRLSRWASQATEPSYALLVDDVAGRIVVSFRGTLNTFDIMTDLAAVSQPFCGGYAHQGAAEVVNTLFDQRASRYGERVERQRKAATAATAVEAVTDATPSSPAKRVVGVEEQTSLSATDSETDGIGAPEATKEPVMVALKPYALQPLDTPDGLLDGLEQLAAENPSYSILITGHSLGGGVAVLFATRLRYDEVLPPAVLKRIHVIAFAPMPTLSLPAASCFDQVSCARADGGYGRRDVPQQSAPVGACFPVWSVVNGFDCVPRLQVNTIDRLLRQVVGPQIAASAEVSSAAAPAATDARQQVLRDLRERDIATYGVASGAHAETEMVDMPTAPTKAAATEAPLPCVHDNAMPTAVDDTVEDAAHTSVSEAMIRVCTSVDSGAQGASNLKSLPSKSEDRRHEARDLSHELHHPGRVLLLTSPWDGMTNRLVDVPRGHPVMHELFLMKSMLMQHMLDSYSASLGEIHEDPRHASREERS</sequence>
<keyword evidence="9" id="KW-0442">Lipid degradation</keyword>